<dbReference type="AlphaFoldDB" id="A0A853BPP6"/>
<comment type="caution">
    <text evidence="2">The sequence shown here is derived from an EMBL/GenBank/DDBJ whole genome shotgun (WGS) entry which is preliminary data.</text>
</comment>
<sequence>MPIELDAEGLRAARMNAQLLMGPPAAGVVGAVRGAAAVQAQDLNASRLAVRARTSGLVVADVRRAIAEERSIIRTWAMRGTLHAIPAADAGWMVGLLGPVFVAKTARRRSELGLDDDLCARAESAMADLLSGGRALTRAELVDELVKADVPVPTVGQAPAHLVSYASLRGLICRGPDREDGEATYVLTREWVGTWDSRDTDSALAKLARRYLWGHGPAGLADFAAWSGLPAAMARRGWELVAKDTEEVATPYGPMLAPREFAESLPSPPSPWQVRLVGAFDSYLLGYKDRGFALPGRHAHAVVPGGGIIHPAVLVNGRAVARWKWAADRRTIVVEPFGALAPELPQGVVAEVVDIGRFLGVETRLKISDPPRPRVGAVPTEAPTEAAGEEPAEAVGGTGRPREDAS</sequence>
<protein>
    <recommendedName>
        <fullName evidence="4">Winged helix DNA-binding domain-containing protein</fullName>
    </recommendedName>
</protein>
<dbReference type="PANTHER" id="PTHR38479:SF2">
    <property type="entry name" value="WINGED HELIX DNA-BINDING DOMAIN-CONTAINING PROTEIN"/>
    <property type="match status" value="1"/>
</dbReference>
<name>A0A853BPP6_9ACTN</name>
<evidence type="ECO:0000313" key="2">
    <source>
        <dbReference type="EMBL" id="NYI97153.1"/>
    </source>
</evidence>
<dbReference type="PANTHER" id="PTHR38479">
    <property type="entry name" value="LMO0824 PROTEIN"/>
    <property type="match status" value="1"/>
</dbReference>
<dbReference type="InterPro" id="IPR009351">
    <property type="entry name" value="AlkZ-like"/>
</dbReference>
<evidence type="ECO:0008006" key="4">
    <source>
        <dbReference type="Google" id="ProtNLM"/>
    </source>
</evidence>
<accession>A0A853BPP6</accession>
<organism evidence="2 3">
    <name type="scientific">Streptomonospora nanhaiensis</name>
    <dbReference type="NCBI Taxonomy" id="1323731"/>
    <lineage>
        <taxon>Bacteria</taxon>
        <taxon>Bacillati</taxon>
        <taxon>Actinomycetota</taxon>
        <taxon>Actinomycetes</taxon>
        <taxon>Streptosporangiales</taxon>
        <taxon>Nocardiopsidaceae</taxon>
        <taxon>Streptomonospora</taxon>
    </lineage>
</organism>
<keyword evidence="3" id="KW-1185">Reference proteome</keyword>
<dbReference type="Proteomes" id="UP000575985">
    <property type="component" value="Unassembled WGS sequence"/>
</dbReference>
<feature type="region of interest" description="Disordered" evidence="1">
    <location>
        <begin position="368"/>
        <end position="406"/>
    </location>
</feature>
<evidence type="ECO:0000313" key="3">
    <source>
        <dbReference type="Proteomes" id="UP000575985"/>
    </source>
</evidence>
<evidence type="ECO:0000256" key="1">
    <source>
        <dbReference type="SAM" id="MobiDB-lite"/>
    </source>
</evidence>
<dbReference type="RefSeq" id="WP_179768475.1">
    <property type="nucleotide sequence ID" value="NZ_JACCFO010000001.1"/>
</dbReference>
<dbReference type="EMBL" id="JACCFO010000001">
    <property type="protein sequence ID" value="NYI97153.1"/>
    <property type="molecule type" value="Genomic_DNA"/>
</dbReference>
<dbReference type="Pfam" id="PF06224">
    <property type="entry name" value="AlkZ-like"/>
    <property type="match status" value="1"/>
</dbReference>
<reference evidence="2 3" key="1">
    <citation type="submission" date="2020-07" db="EMBL/GenBank/DDBJ databases">
        <title>Sequencing the genomes of 1000 actinobacteria strains.</title>
        <authorList>
            <person name="Klenk H.-P."/>
        </authorList>
    </citation>
    <scope>NUCLEOTIDE SEQUENCE [LARGE SCALE GENOMIC DNA]</scope>
    <source>
        <strain evidence="2 3">DSM 45927</strain>
    </source>
</reference>
<proteinExistence type="predicted"/>
<gene>
    <name evidence="2" type="ORF">HNR12_003430</name>
</gene>
<feature type="compositionally biased region" description="Low complexity" evidence="1">
    <location>
        <begin position="376"/>
        <end position="386"/>
    </location>
</feature>